<dbReference type="OMA" id="YCTRVSA"/>
<dbReference type="InterPro" id="IPR036388">
    <property type="entry name" value="WH-like_DNA-bd_sf"/>
</dbReference>
<dbReference type="Pfam" id="PF00610">
    <property type="entry name" value="DEP"/>
    <property type="match status" value="1"/>
</dbReference>
<dbReference type="eggNOG" id="ENOG502QW4D">
    <property type="taxonomic scope" value="Eukaryota"/>
</dbReference>
<dbReference type="Ensembl" id="ENSLACT00000019709.1">
    <property type="protein sequence ID" value="ENSLACP00000019571.1"/>
    <property type="gene ID" value="ENSLACG00000017210.1"/>
</dbReference>
<dbReference type="GO" id="GO:0035556">
    <property type="term" value="P:intracellular signal transduction"/>
    <property type="evidence" value="ECO:0007669"/>
    <property type="project" value="InterPro"/>
</dbReference>
<dbReference type="EMBL" id="AFYH01032501">
    <property type="status" value="NOT_ANNOTATED_CDS"/>
    <property type="molecule type" value="Genomic_DNA"/>
</dbReference>
<comment type="similarity">
    <text evidence="1">Belongs to the DEPDC7 family.</text>
</comment>
<dbReference type="HOGENOM" id="CLU_033776_1_0_1"/>
<dbReference type="CDD" id="cd04405">
    <property type="entry name" value="RhoGAP_BRCC3-like"/>
    <property type="match status" value="1"/>
</dbReference>
<reference evidence="6" key="1">
    <citation type="submission" date="2011-08" db="EMBL/GenBank/DDBJ databases">
        <title>The draft genome of Latimeria chalumnae.</title>
        <authorList>
            <person name="Di Palma F."/>
            <person name="Alfoldi J."/>
            <person name="Johnson J."/>
            <person name="Berlin A."/>
            <person name="Gnerre S."/>
            <person name="Jaffe D."/>
            <person name="MacCallum I."/>
            <person name="Young S."/>
            <person name="Walker B.J."/>
            <person name="Lander E."/>
            <person name="Lindblad-Toh K."/>
        </authorList>
    </citation>
    <scope>NUCLEOTIDE SEQUENCE [LARGE SCALE GENOMIC DNA]</scope>
    <source>
        <strain evidence="6">Wild caught</strain>
    </source>
</reference>
<evidence type="ECO:0000313" key="5">
    <source>
        <dbReference type="Ensembl" id="ENSLACP00000019571.1"/>
    </source>
</evidence>
<feature type="compositionally biased region" description="Basic and acidic residues" evidence="3">
    <location>
        <begin position="146"/>
        <end position="160"/>
    </location>
</feature>
<dbReference type="EMBL" id="AFYH01032502">
    <property type="status" value="NOT_ANNOTATED_CDS"/>
    <property type="molecule type" value="Genomic_DNA"/>
</dbReference>
<dbReference type="GeneTree" id="ENSGT00950000182976"/>
<dbReference type="InParanoid" id="H3BCF0"/>
<dbReference type="Gene3D" id="1.10.10.10">
    <property type="entry name" value="Winged helix-like DNA-binding domain superfamily/Winged helix DNA-binding domain"/>
    <property type="match status" value="1"/>
</dbReference>
<dbReference type="CDD" id="cd04446">
    <property type="entry name" value="DEP_DEPDC4"/>
    <property type="match status" value="1"/>
</dbReference>
<dbReference type="InterPro" id="IPR036390">
    <property type="entry name" value="WH_DNA-bd_sf"/>
</dbReference>
<dbReference type="PANTHER" id="PTHR16206:SF9">
    <property type="entry name" value="DEP DOMAIN-CONTAINING PROTEIN 7"/>
    <property type="match status" value="1"/>
</dbReference>
<reference evidence="5" key="3">
    <citation type="submission" date="2025-09" db="UniProtKB">
        <authorList>
            <consortium name="Ensembl"/>
        </authorList>
    </citation>
    <scope>IDENTIFICATION</scope>
</reference>
<name>H3BCF0_LATCH</name>
<protein>
    <recommendedName>
        <fullName evidence="2">DEP domain-containing protein 7</fullName>
    </recommendedName>
</protein>
<keyword evidence="6" id="KW-1185">Reference proteome</keyword>
<dbReference type="EMBL" id="AFYH01032503">
    <property type="status" value="NOT_ANNOTATED_CDS"/>
    <property type="molecule type" value="Genomic_DNA"/>
</dbReference>
<dbReference type="Proteomes" id="UP000008672">
    <property type="component" value="Unassembled WGS sequence"/>
</dbReference>
<dbReference type="SUPFAM" id="SSF46785">
    <property type="entry name" value="Winged helix' DNA-binding domain"/>
    <property type="match status" value="1"/>
</dbReference>
<evidence type="ECO:0000256" key="2">
    <source>
        <dbReference type="ARBA" id="ARBA00040225"/>
    </source>
</evidence>
<evidence type="ECO:0000256" key="3">
    <source>
        <dbReference type="SAM" id="MobiDB-lite"/>
    </source>
</evidence>
<dbReference type="PANTHER" id="PTHR16206">
    <property type="entry name" value="DEP DOMAIN-CONTAINING"/>
    <property type="match status" value="1"/>
</dbReference>
<gene>
    <name evidence="5" type="primary">DEPDC7</name>
</gene>
<feature type="region of interest" description="Disordered" evidence="3">
    <location>
        <begin position="143"/>
        <end position="171"/>
    </location>
</feature>
<evidence type="ECO:0000256" key="1">
    <source>
        <dbReference type="ARBA" id="ARBA00037970"/>
    </source>
</evidence>
<dbReference type="STRING" id="7897.ENSLACP00000019571"/>
<dbReference type="FunCoup" id="H3BCF0">
    <property type="interactions" value="133"/>
</dbReference>
<reference evidence="5" key="2">
    <citation type="submission" date="2025-08" db="UniProtKB">
        <authorList>
            <consortium name="Ensembl"/>
        </authorList>
    </citation>
    <scope>IDENTIFICATION</scope>
</reference>
<sequence>MATVREKVIALNLTGIVYSPQCKAPDATFAHRPFRATYIWSSIIKVLQTQVEVKRRRHNLRYYNECFTGSDAVDVILAHLIQSNYFGNAEISRSKVVRVCQTLMDHKIFESVRRNLFGKDKKRTTFEDSSYSLYRFTNSKSVGGEMKNDEGDSKISKQEDALSSGSSPVKSDGSFGDLLDHLNLKPVNSPHGVNPGLSQKVINDVWREQAIQRLLQLVELPLLDSLLAENEPRLQKPDHKLDLGITSNYLDREILKAFGDSQADDWLSAAVDCLEYLPDEMVVDVSRSLPDQPGETHKCKRLLYDAIGHYYSQSREPLLRNHFFDIHTGIAELLVNGKTVQALEATQLCLKLLHSKIREELRRLLCFMATAADPAEFRLQKEVDNRMTVKRTFSKAIVNNKNLAKGKADLLVLFLLDNHKDVFKIPGSLHKLVSEKLVSIELGRDPDQDTGYTFCRRLNTNDYKGNVQRTTKEELWSLLKTIHENSKLSSKEKKRLLGQFYKGHPDTFIQYFGEKVATVHE</sequence>
<dbReference type="Bgee" id="ENSLACG00000017210">
    <property type="expression patterns" value="Expressed in chordate pharynx and 1 other cell type or tissue"/>
</dbReference>
<accession>H3BCF0</accession>
<evidence type="ECO:0000259" key="4">
    <source>
        <dbReference type="PROSITE" id="PS50186"/>
    </source>
</evidence>
<dbReference type="AlphaFoldDB" id="H3BCF0"/>
<proteinExistence type="inferred from homology"/>
<dbReference type="PROSITE" id="PS50186">
    <property type="entry name" value="DEP"/>
    <property type="match status" value="1"/>
</dbReference>
<organism evidence="5 6">
    <name type="scientific">Latimeria chalumnae</name>
    <name type="common">Coelacanth</name>
    <dbReference type="NCBI Taxonomy" id="7897"/>
    <lineage>
        <taxon>Eukaryota</taxon>
        <taxon>Metazoa</taxon>
        <taxon>Chordata</taxon>
        <taxon>Craniata</taxon>
        <taxon>Vertebrata</taxon>
        <taxon>Euteleostomi</taxon>
        <taxon>Coelacanthiformes</taxon>
        <taxon>Coelacanthidae</taxon>
        <taxon>Latimeria</taxon>
    </lineage>
</organism>
<dbReference type="SMART" id="SM00049">
    <property type="entry name" value="DEP"/>
    <property type="match status" value="1"/>
</dbReference>
<feature type="domain" description="DEP" evidence="4">
    <location>
        <begin position="47"/>
        <end position="138"/>
    </location>
</feature>
<dbReference type="InterPro" id="IPR000591">
    <property type="entry name" value="DEP_dom"/>
</dbReference>
<evidence type="ECO:0000313" key="6">
    <source>
        <dbReference type="Proteomes" id="UP000008672"/>
    </source>
</evidence>